<keyword evidence="1" id="KW-0472">Membrane</keyword>
<keyword evidence="1" id="KW-1133">Transmembrane helix</keyword>
<keyword evidence="2" id="KW-0732">Signal</keyword>
<feature type="chain" id="PRO_5037508445" evidence="2">
    <location>
        <begin position="24"/>
        <end position="77"/>
    </location>
</feature>
<comment type="caution">
    <text evidence="3">The sequence shown here is derived from an EMBL/GenBank/DDBJ whole genome shotgun (WGS) entry which is preliminary data.</text>
</comment>
<organism evidence="3 4">
    <name type="scientific">Zhenpiania hominis</name>
    <dbReference type="NCBI Taxonomy" id="2763644"/>
    <lineage>
        <taxon>Bacteria</taxon>
        <taxon>Bacillati</taxon>
        <taxon>Bacillota</taxon>
        <taxon>Clostridia</taxon>
        <taxon>Peptostreptococcales</taxon>
        <taxon>Anaerovoracaceae</taxon>
        <taxon>Zhenpiania</taxon>
    </lineage>
</organism>
<proteinExistence type="predicted"/>
<reference evidence="3" key="1">
    <citation type="submission" date="2020-08" db="EMBL/GenBank/DDBJ databases">
        <title>Genome public.</title>
        <authorList>
            <person name="Liu C."/>
            <person name="Sun Q."/>
        </authorList>
    </citation>
    <scope>NUCLEOTIDE SEQUENCE</scope>
    <source>
        <strain evidence="3">BX12</strain>
    </source>
</reference>
<evidence type="ECO:0000313" key="3">
    <source>
        <dbReference type="EMBL" id="MBC6679773.1"/>
    </source>
</evidence>
<accession>A0A923NIP6</accession>
<evidence type="ECO:0000313" key="4">
    <source>
        <dbReference type="Proteomes" id="UP000602647"/>
    </source>
</evidence>
<keyword evidence="1" id="KW-0812">Transmembrane</keyword>
<gene>
    <name evidence="3" type="ORF">H9L42_08025</name>
</gene>
<dbReference type="Proteomes" id="UP000602647">
    <property type="component" value="Unassembled WGS sequence"/>
</dbReference>
<feature type="transmembrane region" description="Helical" evidence="1">
    <location>
        <begin position="33"/>
        <end position="52"/>
    </location>
</feature>
<evidence type="ECO:0000256" key="1">
    <source>
        <dbReference type="SAM" id="Phobius"/>
    </source>
</evidence>
<evidence type="ECO:0000256" key="2">
    <source>
        <dbReference type="SAM" id="SignalP"/>
    </source>
</evidence>
<dbReference type="AlphaFoldDB" id="A0A923NIP6"/>
<dbReference type="RefSeq" id="WP_187302874.1">
    <property type="nucleotide sequence ID" value="NZ_CBCTQH010000017.1"/>
</dbReference>
<name>A0A923NIP6_9FIRM</name>
<protein>
    <submittedName>
        <fullName evidence="3">Uncharacterized protein</fullName>
    </submittedName>
</protein>
<feature type="signal peptide" evidence="2">
    <location>
        <begin position="1"/>
        <end position="23"/>
    </location>
</feature>
<dbReference type="EMBL" id="JACRYT010000006">
    <property type="protein sequence ID" value="MBC6679773.1"/>
    <property type="molecule type" value="Genomic_DNA"/>
</dbReference>
<keyword evidence="4" id="KW-1185">Reference proteome</keyword>
<sequence>MNQKRIAAVAVLAAASAVTSVIAVKTGVDPPPANIAGAFASILVLVIAAKLLKATDDLFYCGIFALFLYFAEKRKNP</sequence>